<dbReference type="EMBL" id="GU168570">
    <property type="protein sequence ID" value="ADP21382.2"/>
    <property type="molecule type" value="mRNA"/>
</dbReference>
<feature type="chain" id="PRO_5003519272" evidence="6">
    <location>
        <begin position="22"/>
        <end position="183"/>
    </location>
</feature>
<accession>G8Z4J1</accession>
<evidence type="ECO:0000256" key="5">
    <source>
        <dbReference type="SAM" id="Phobius"/>
    </source>
</evidence>
<dbReference type="AlphaFoldDB" id="G8Z4J1"/>
<dbReference type="Pfam" id="PF16681">
    <property type="entry name" value="Ig_5"/>
    <property type="match status" value="1"/>
</dbReference>
<dbReference type="InterPro" id="IPR013783">
    <property type="entry name" value="Ig-like_fold"/>
</dbReference>
<dbReference type="KEGG" id="pss:102444605"/>
<protein>
    <submittedName>
        <fullName evidence="7">CD3 epsilon</fullName>
    </submittedName>
</protein>
<dbReference type="InterPro" id="IPR015484">
    <property type="entry name" value="CD3_esu/gsu/dsu"/>
</dbReference>
<keyword evidence="5" id="KW-0812">Transmembrane</keyword>
<feature type="transmembrane region" description="Helical" evidence="5">
    <location>
        <begin position="107"/>
        <end position="128"/>
    </location>
</feature>
<name>G8Z4J1_PELSI</name>
<dbReference type="GO" id="GO:0045059">
    <property type="term" value="P:positive thymic T cell selection"/>
    <property type="evidence" value="ECO:0007669"/>
    <property type="project" value="TreeGrafter"/>
</dbReference>
<comment type="subcellular location">
    <subcellularLocation>
        <location evidence="1">Cell membrane</location>
        <topology evidence="1">Single-pass type I membrane protein</topology>
    </subcellularLocation>
</comment>
<evidence type="ECO:0000256" key="2">
    <source>
        <dbReference type="ARBA" id="ARBA00022475"/>
    </source>
</evidence>
<dbReference type="PANTHER" id="PTHR10570:SF9">
    <property type="entry name" value="T-CELL SURFACE GLYCOPROTEIN CD3 EPSILON CHAIN"/>
    <property type="match status" value="1"/>
</dbReference>
<evidence type="ECO:0000256" key="6">
    <source>
        <dbReference type="SAM" id="SignalP"/>
    </source>
</evidence>
<feature type="compositionally biased region" description="Gly residues" evidence="4">
    <location>
        <begin position="136"/>
        <end position="148"/>
    </location>
</feature>
<evidence type="ECO:0000256" key="3">
    <source>
        <dbReference type="ARBA" id="ARBA00022729"/>
    </source>
</evidence>
<feature type="region of interest" description="Disordered" evidence="4">
    <location>
        <begin position="134"/>
        <end position="170"/>
    </location>
</feature>
<dbReference type="PANTHER" id="PTHR10570">
    <property type="entry name" value="T-CELL SURFACE GLYCOPROTEIN CD3 GAMMA CHAIN / DELTA CHAIN"/>
    <property type="match status" value="1"/>
</dbReference>
<proteinExistence type="evidence at transcript level"/>
<dbReference type="GO" id="GO:0007166">
    <property type="term" value="P:cell surface receptor signaling pathway"/>
    <property type="evidence" value="ECO:0007669"/>
    <property type="project" value="TreeGrafter"/>
</dbReference>
<dbReference type="CTD" id="916"/>
<keyword evidence="5" id="KW-1133">Transmembrane helix</keyword>
<dbReference type="GO" id="GO:0042105">
    <property type="term" value="C:alpha-beta T cell receptor complex"/>
    <property type="evidence" value="ECO:0007669"/>
    <property type="project" value="TreeGrafter"/>
</dbReference>
<dbReference type="GO" id="GO:0009897">
    <property type="term" value="C:external side of plasma membrane"/>
    <property type="evidence" value="ECO:0007669"/>
    <property type="project" value="TreeGrafter"/>
</dbReference>
<evidence type="ECO:0000313" key="7">
    <source>
        <dbReference type="EMBL" id="ADP21382.2"/>
    </source>
</evidence>
<keyword evidence="3 6" id="KW-0732">Signal</keyword>
<evidence type="ECO:0000256" key="4">
    <source>
        <dbReference type="SAM" id="MobiDB-lite"/>
    </source>
</evidence>
<dbReference type="RefSeq" id="NP_001273830.1">
    <property type="nucleotide sequence ID" value="NM_001286901.1"/>
</dbReference>
<dbReference type="GeneID" id="102444605"/>
<keyword evidence="5" id="KW-0472">Membrane</keyword>
<keyword evidence="2" id="KW-1003">Cell membrane</keyword>
<sequence length="183" mass="19842">MKLAHTLLVMGLLLCVAGITAQEPENQVLEPFQVMISKTTVTLTYLRSSCTITHNEKVTPDCTQVIKNYKSSQDDGEYHCESSGVTVTLYLKAKVCESCVELDPLTVAGIIIADLLITLGVVVLAYYFSKNRKGRGGGGSGGRAGGHPRGQKMVRPPPVPNPDYEPIRKGQREVYAGLDSRGF</sequence>
<dbReference type="OrthoDB" id="9947847at2759"/>
<organism evidence="7">
    <name type="scientific">Pelodiscus sinensis</name>
    <name type="common">Chinese softshell turtle</name>
    <name type="synonym">Trionyx sinensis</name>
    <dbReference type="NCBI Taxonomy" id="13735"/>
    <lineage>
        <taxon>Eukaryota</taxon>
        <taxon>Metazoa</taxon>
        <taxon>Chordata</taxon>
        <taxon>Craniata</taxon>
        <taxon>Vertebrata</taxon>
        <taxon>Euteleostomi</taxon>
        <taxon>Archelosauria</taxon>
        <taxon>Testudinata</taxon>
        <taxon>Testudines</taxon>
        <taxon>Cryptodira</taxon>
        <taxon>Trionychia</taxon>
        <taxon>Trionychidae</taxon>
        <taxon>Pelodiscus</taxon>
    </lineage>
</organism>
<dbReference type="Gene3D" id="2.60.40.10">
    <property type="entry name" value="Immunoglobulins"/>
    <property type="match status" value="1"/>
</dbReference>
<evidence type="ECO:0000256" key="1">
    <source>
        <dbReference type="ARBA" id="ARBA00004251"/>
    </source>
</evidence>
<reference evidence="7" key="1">
    <citation type="submission" date="2012-11" db="EMBL/GenBank/DDBJ databases">
        <title>Molecular cloning of Pelodiscus sinensis CD3 epsilon.</title>
        <authorList>
            <person name="Fu J."/>
            <person name="Nie P."/>
        </authorList>
    </citation>
    <scope>NUCLEOTIDE SEQUENCE</scope>
</reference>
<dbReference type="GO" id="GO:0004888">
    <property type="term" value="F:transmembrane signaling receptor activity"/>
    <property type="evidence" value="ECO:0007669"/>
    <property type="project" value="TreeGrafter"/>
</dbReference>
<feature type="signal peptide" evidence="6">
    <location>
        <begin position="1"/>
        <end position="21"/>
    </location>
</feature>